<evidence type="ECO:0008006" key="4">
    <source>
        <dbReference type="Google" id="ProtNLM"/>
    </source>
</evidence>
<comment type="caution">
    <text evidence="2">The sequence shown here is derived from an EMBL/GenBank/DDBJ whole genome shotgun (WGS) entry which is preliminary data.</text>
</comment>
<dbReference type="OrthoDB" id="9768080at2"/>
<feature type="chain" id="PRO_5001761822" description="Porin" evidence="1">
    <location>
        <begin position="24"/>
        <end position="413"/>
    </location>
</feature>
<reference evidence="2 3" key="1">
    <citation type="journal article" date="1992" name="Int. J. Syst. Bacteriol.">
        <title>Sphingobacterium antarcticus sp. nov. a Psychrotrophic Bacterium from the Soils of Schirmacher Oasis, Antarctica.</title>
        <authorList>
            <person name="Shivaji S."/>
            <person name="Ray M.K."/>
            <person name="Rao N.S."/>
            <person name="Saiserr L."/>
            <person name="Jagannadham M.V."/>
            <person name="Kumar G.S."/>
            <person name="Reddy G."/>
            <person name="Bhargava P.M."/>
        </authorList>
    </citation>
    <scope>NUCLEOTIDE SEQUENCE [LARGE SCALE GENOMIC DNA]</scope>
    <source>
        <strain evidence="2 3">4BY</strain>
    </source>
</reference>
<proteinExistence type="predicted"/>
<accession>A0A081PHL0</accession>
<evidence type="ECO:0000256" key="1">
    <source>
        <dbReference type="SAM" id="SignalP"/>
    </source>
</evidence>
<dbReference type="AlphaFoldDB" id="A0A081PHL0"/>
<sequence>MHKKYYVTLLISVSLFVPALVHAQIDSTLFRRAENKDSLNNTMNMDAIYNRPMLSAGKLPVALGGYMEANWQHIGQDGVSQGNQFQFRRFTIFMASTISKRIKFMSELEFENGTKEINIEFAALDMEFHPLLNLRGGIILSPIGAFNQNHDGPKWEFTDRPISATQLLPSTWSNAGFGLYGKHYDDDWMFGYEAYVSGGFDQSIINNEQGKTYLAATKSNTDRFELSLTGQPLFSGKLAARNNRIGEIGISYMGGIYNRYIDNGNVIDEKRTLSVYAVDFNTKIPHIKTFITGEWAWIKLMVPESYTQQYGERQQGGFVDIVQPVLQRKILGWPKASLSLACRLEYVDWNVGKLRETGDNIGEDLWSVVGGLSFRPNSETVLRLNYRHQRSRDFFANPPVLLGGFSFGISTYF</sequence>
<evidence type="ECO:0000313" key="3">
    <source>
        <dbReference type="Proteomes" id="UP000028007"/>
    </source>
</evidence>
<dbReference type="Proteomes" id="UP000028007">
    <property type="component" value="Unassembled WGS sequence"/>
</dbReference>
<dbReference type="SUPFAM" id="SSF56935">
    <property type="entry name" value="Porins"/>
    <property type="match status" value="1"/>
</dbReference>
<feature type="signal peptide" evidence="1">
    <location>
        <begin position="1"/>
        <end position="23"/>
    </location>
</feature>
<keyword evidence="3" id="KW-1185">Reference proteome</keyword>
<name>A0A081PHL0_9SPHI</name>
<protein>
    <recommendedName>
        <fullName evidence="4">Porin</fullName>
    </recommendedName>
</protein>
<dbReference type="RefSeq" id="WP_037440313.1">
    <property type="nucleotide sequence ID" value="NZ_JNFF01000048.1"/>
</dbReference>
<gene>
    <name evidence="2" type="ORF">N180_06545</name>
</gene>
<organism evidence="2 3">
    <name type="scientific">Pedobacter antarcticus 4BY</name>
    <dbReference type="NCBI Taxonomy" id="1358423"/>
    <lineage>
        <taxon>Bacteria</taxon>
        <taxon>Pseudomonadati</taxon>
        <taxon>Bacteroidota</taxon>
        <taxon>Sphingobacteriia</taxon>
        <taxon>Sphingobacteriales</taxon>
        <taxon>Sphingobacteriaceae</taxon>
        <taxon>Pedobacter</taxon>
    </lineage>
</organism>
<keyword evidence="1" id="KW-0732">Signal</keyword>
<dbReference type="EMBL" id="JNFF01000048">
    <property type="protein sequence ID" value="KEQ30183.1"/>
    <property type="molecule type" value="Genomic_DNA"/>
</dbReference>
<dbReference type="InterPro" id="IPR023614">
    <property type="entry name" value="Porin_dom_sf"/>
</dbReference>
<dbReference type="eggNOG" id="COG1730">
    <property type="taxonomic scope" value="Bacteria"/>
</dbReference>
<evidence type="ECO:0000313" key="2">
    <source>
        <dbReference type="EMBL" id="KEQ30183.1"/>
    </source>
</evidence>
<dbReference type="Gene3D" id="2.40.160.10">
    <property type="entry name" value="Porin"/>
    <property type="match status" value="1"/>
</dbReference>